<evidence type="ECO:0000256" key="3">
    <source>
        <dbReference type="ARBA" id="ARBA00023186"/>
    </source>
</evidence>
<dbReference type="AlphaFoldDB" id="A0A1R3KR67"/>
<dbReference type="Gene3D" id="3.30.260.10">
    <property type="entry name" value="TCP-1-like chaperonin intermediate domain"/>
    <property type="match status" value="1"/>
</dbReference>
<keyword evidence="3" id="KW-0143">Chaperone</keyword>
<dbReference type="GO" id="GO:0005524">
    <property type="term" value="F:ATP binding"/>
    <property type="evidence" value="ECO:0007669"/>
    <property type="project" value="UniProtKB-KW"/>
</dbReference>
<keyword evidence="2" id="KW-0067">ATP-binding</keyword>
<name>A0A1R3KR67_9ROSI</name>
<dbReference type="InterPro" id="IPR002423">
    <property type="entry name" value="Cpn60/GroEL/TCP-1"/>
</dbReference>
<dbReference type="InterPro" id="IPR027410">
    <property type="entry name" value="TCP-1-like_intermed_sf"/>
</dbReference>
<keyword evidence="1" id="KW-0547">Nucleotide-binding</keyword>
<protein>
    <submittedName>
        <fullName evidence="4">Chaperonin Cpn60/TCP-1</fullName>
    </submittedName>
</protein>
<comment type="caution">
    <text evidence="4">The sequence shown here is derived from an EMBL/GenBank/DDBJ whole genome shotgun (WGS) entry which is preliminary data.</text>
</comment>
<proteinExistence type="predicted"/>
<evidence type="ECO:0000313" key="4">
    <source>
        <dbReference type="EMBL" id="OMP09557.1"/>
    </source>
</evidence>
<dbReference type="OrthoDB" id="10248520at2759"/>
<dbReference type="GO" id="GO:0140662">
    <property type="term" value="F:ATP-dependent protein folding chaperone"/>
    <property type="evidence" value="ECO:0007669"/>
    <property type="project" value="InterPro"/>
</dbReference>
<dbReference type="PANTHER" id="PTHR11353">
    <property type="entry name" value="CHAPERONIN"/>
    <property type="match status" value="1"/>
</dbReference>
<dbReference type="InterPro" id="IPR027413">
    <property type="entry name" value="GROEL-like_equatorial_sf"/>
</dbReference>
<dbReference type="Pfam" id="PF00118">
    <property type="entry name" value="Cpn60_TCP1"/>
    <property type="match status" value="1"/>
</dbReference>
<dbReference type="EMBL" id="AWUE01012320">
    <property type="protein sequence ID" value="OMP09557.1"/>
    <property type="molecule type" value="Genomic_DNA"/>
</dbReference>
<evidence type="ECO:0000256" key="1">
    <source>
        <dbReference type="ARBA" id="ARBA00022741"/>
    </source>
</evidence>
<dbReference type="STRING" id="93759.A0A1R3KR67"/>
<dbReference type="Proteomes" id="UP000187203">
    <property type="component" value="Unassembled WGS sequence"/>
</dbReference>
<dbReference type="SUPFAM" id="SSF54849">
    <property type="entry name" value="GroEL-intermediate domain like"/>
    <property type="match status" value="1"/>
</dbReference>
<gene>
    <name evidence="4" type="ORF">COLO4_05359</name>
</gene>
<dbReference type="InterPro" id="IPR017998">
    <property type="entry name" value="Chaperone_TCP-1"/>
</dbReference>
<sequence length="146" mass="15460">MEVLQHAAKMLVDFSKSQDAAAGDSTTTVVVIAGALLKQCLSLLSHGIHPTVISDSLHKASNKAVDVFTAMAVPLKLSDRKCLIKSASTSLNSKVVSQYSTLLGPLAIDSVVSVVDPEKPDFVDLRDIKIVKKLGGAVDDTEMVKD</sequence>
<dbReference type="SUPFAM" id="SSF48592">
    <property type="entry name" value="GroEL equatorial domain-like"/>
    <property type="match status" value="1"/>
</dbReference>
<evidence type="ECO:0000256" key="2">
    <source>
        <dbReference type="ARBA" id="ARBA00022840"/>
    </source>
</evidence>
<dbReference type="Gene3D" id="1.10.560.10">
    <property type="entry name" value="GroEL-like equatorial domain"/>
    <property type="match status" value="1"/>
</dbReference>
<keyword evidence="5" id="KW-1185">Reference proteome</keyword>
<reference evidence="5" key="1">
    <citation type="submission" date="2013-09" db="EMBL/GenBank/DDBJ databases">
        <title>Corchorus olitorius genome sequencing.</title>
        <authorList>
            <person name="Alam M."/>
            <person name="Haque M.S."/>
            <person name="Islam M.S."/>
            <person name="Emdad E.M."/>
            <person name="Islam M.M."/>
            <person name="Ahmed B."/>
            <person name="Halim A."/>
            <person name="Hossen Q.M.M."/>
            <person name="Hossain M.Z."/>
            <person name="Ahmed R."/>
            <person name="Khan M.M."/>
            <person name="Islam R."/>
            <person name="Rashid M.M."/>
            <person name="Khan S.A."/>
            <person name="Rahman M.S."/>
            <person name="Alam M."/>
            <person name="Yahiya A.S."/>
            <person name="Khan M.S."/>
            <person name="Azam M.S."/>
            <person name="Haque T."/>
            <person name="Lashkar M.Z.H."/>
            <person name="Akhand A.I."/>
            <person name="Morshed G."/>
            <person name="Roy S."/>
            <person name="Uddin K.S."/>
            <person name="Rabeya T."/>
            <person name="Hossain A.S."/>
            <person name="Chowdhury A."/>
            <person name="Snigdha A.R."/>
            <person name="Mortoza M.S."/>
            <person name="Matin S.A."/>
            <person name="Hoque S.M.E."/>
            <person name="Islam M.K."/>
            <person name="Roy D.K."/>
            <person name="Haider R."/>
            <person name="Moosa M.M."/>
            <person name="Elias S.M."/>
            <person name="Hasan A.M."/>
            <person name="Jahan S."/>
            <person name="Shafiuddin M."/>
            <person name="Mahmood N."/>
            <person name="Shommy N.S."/>
        </authorList>
    </citation>
    <scope>NUCLEOTIDE SEQUENCE [LARGE SCALE GENOMIC DNA]</scope>
    <source>
        <strain evidence="5">cv. O-4</strain>
    </source>
</reference>
<organism evidence="4 5">
    <name type="scientific">Corchorus olitorius</name>
    <dbReference type="NCBI Taxonomy" id="93759"/>
    <lineage>
        <taxon>Eukaryota</taxon>
        <taxon>Viridiplantae</taxon>
        <taxon>Streptophyta</taxon>
        <taxon>Embryophyta</taxon>
        <taxon>Tracheophyta</taxon>
        <taxon>Spermatophyta</taxon>
        <taxon>Magnoliopsida</taxon>
        <taxon>eudicotyledons</taxon>
        <taxon>Gunneridae</taxon>
        <taxon>Pentapetalae</taxon>
        <taxon>rosids</taxon>
        <taxon>malvids</taxon>
        <taxon>Malvales</taxon>
        <taxon>Malvaceae</taxon>
        <taxon>Grewioideae</taxon>
        <taxon>Apeibeae</taxon>
        <taxon>Corchorus</taxon>
    </lineage>
</organism>
<evidence type="ECO:0000313" key="5">
    <source>
        <dbReference type="Proteomes" id="UP000187203"/>
    </source>
</evidence>
<accession>A0A1R3KR67</accession>